<dbReference type="RefSeq" id="WP_220564558.1">
    <property type="nucleotide sequence ID" value="NZ_CP074133.1"/>
</dbReference>
<organism evidence="2 3">
    <name type="scientific">Nocardiopsis changdeensis</name>
    <dbReference type="NCBI Taxonomy" id="2831969"/>
    <lineage>
        <taxon>Bacteria</taxon>
        <taxon>Bacillati</taxon>
        <taxon>Actinomycetota</taxon>
        <taxon>Actinomycetes</taxon>
        <taxon>Streptosporangiales</taxon>
        <taxon>Nocardiopsidaceae</taxon>
        <taxon>Nocardiopsis</taxon>
    </lineage>
</organism>
<dbReference type="Pfam" id="PF02698">
    <property type="entry name" value="DUF218"/>
    <property type="match status" value="1"/>
</dbReference>
<dbReference type="Proteomes" id="UP000676079">
    <property type="component" value="Chromosome"/>
</dbReference>
<dbReference type="PANTHER" id="PTHR30336">
    <property type="entry name" value="INNER MEMBRANE PROTEIN, PROBABLE PERMEASE"/>
    <property type="match status" value="1"/>
</dbReference>
<accession>A0ABX8BNP3</accession>
<dbReference type="Gene3D" id="3.40.50.620">
    <property type="entry name" value="HUPs"/>
    <property type="match status" value="1"/>
</dbReference>
<reference evidence="2 3" key="1">
    <citation type="submission" date="2021-05" db="EMBL/GenBank/DDBJ databases">
        <title>Direct Submission.</title>
        <authorList>
            <person name="Li K."/>
            <person name="Gao J."/>
        </authorList>
    </citation>
    <scope>NUCLEOTIDE SEQUENCE [LARGE SCALE GENOMIC DNA]</scope>
    <source>
        <strain evidence="2 3">Mg02</strain>
    </source>
</reference>
<name>A0ABX8BNP3_9ACTN</name>
<dbReference type="InterPro" id="IPR003848">
    <property type="entry name" value="DUF218"/>
</dbReference>
<dbReference type="InterPro" id="IPR014729">
    <property type="entry name" value="Rossmann-like_a/b/a_fold"/>
</dbReference>
<dbReference type="PANTHER" id="PTHR30336:SF20">
    <property type="entry name" value="DUF218 DOMAIN-CONTAINING PROTEIN"/>
    <property type="match status" value="1"/>
</dbReference>
<dbReference type="InterPro" id="IPR051599">
    <property type="entry name" value="Cell_Envelope_Assoc"/>
</dbReference>
<keyword evidence="3" id="KW-1185">Reference proteome</keyword>
<feature type="domain" description="DUF218" evidence="1">
    <location>
        <begin position="46"/>
        <end position="168"/>
    </location>
</feature>
<proteinExistence type="predicted"/>
<protein>
    <submittedName>
        <fullName evidence="2">YdcF family protein</fullName>
    </submittedName>
</protein>
<sequence>MNRTRLLLGAAAAAGAVLLWSEWTLWRVSRQDYPAAAPPVSPGADEAIVVLGFPSRRGDRPGLVQRYRTRIALRSRDPRAGRSVLVFTGTSPRRPRAGRSEAAVMADYAVGRLGVDPGDVLLEEKATSTWENIALTLPMIDSFPVVKIASTTFHARKGRRYLRRQAPGVAARLRPARDHRPGELLWLKPLFALYRR</sequence>
<dbReference type="CDD" id="cd06259">
    <property type="entry name" value="YdcF-like"/>
    <property type="match status" value="1"/>
</dbReference>
<evidence type="ECO:0000313" key="3">
    <source>
        <dbReference type="Proteomes" id="UP000676079"/>
    </source>
</evidence>
<gene>
    <name evidence="2" type="ORF">KGD84_02780</name>
</gene>
<dbReference type="EMBL" id="CP074133">
    <property type="protein sequence ID" value="QUX23335.1"/>
    <property type="molecule type" value="Genomic_DNA"/>
</dbReference>
<evidence type="ECO:0000313" key="2">
    <source>
        <dbReference type="EMBL" id="QUX23335.1"/>
    </source>
</evidence>
<evidence type="ECO:0000259" key="1">
    <source>
        <dbReference type="Pfam" id="PF02698"/>
    </source>
</evidence>